<dbReference type="Gene3D" id="1.10.1200.10">
    <property type="entry name" value="ACP-like"/>
    <property type="match status" value="1"/>
</dbReference>
<sequence>MNAASDPMSPGDLRRWLIERVAAYLGLPPAEIDPTVKLRTYGLDSIHSLSLCVDVEEAVGLLVEPTLAWDHPTIEDIAAHLADLLSRDPTTRGPADTE</sequence>
<dbReference type="AlphaFoldDB" id="A0A1N7FV36"/>
<proteinExistence type="predicted"/>
<evidence type="ECO:0000256" key="1">
    <source>
        <dbReference type="ARBA" id="ARBA00022450"/>
    </source>
</evidence>
<reference evidence="5" key="1">
    <citation type="submission" date="2017-01" db="EMBL/GenBank/DDBJ databases">
        <authorList>
            <person name="Varghese N."/>
            <person name="Submissions S."/>
        </authorList>
    </citation>
    <scope>NUCLEOTIDE SEQUENCE [LARGE SCALE GENOMIC DNA]</scope>
    <source>
        <strain evidence="5">ATCC 12950</strain>
    </source>
</reference>
<dbReference type="SMART" id="SM00823">
    <property type="entry name" value="PKS_PP"/>
    <property type="match status" value="1"/>
</dbReference>
<dbReference type="InterPro" id="IPR036736">
    <property type="entry name" value="ACP-like_sf"/>
</dbReference>
<keyword evidence="5" id="KW-1185">Reference proteome</keyword>
<protein>
    <submittedName>
        <fullName evidence="4">Acyl carrier protein</fullName>
    </submittedName>
</protein>
<dbReference type="STRING" id="58117.SAMN05421833_12433"/>
<dbReference type="GeneID" id="97496080"/>
<accession>A0A1N7FV36</accession>
<dbReference type="PROSITE" id="PS50075">
    <property type="entry name" value="CARRIER"/>
    <property type="match status" value="1"/>
</dbReference>
<evidence type="ECO:0000313" key="4">
    <source>
        <dbReference type="EMBL" id="SIS04164.1"/>
    </source>
</evidence>
<keyword evidence="1" id="KW-0596">Phosphopantetheine</keyword>
<dbReference type="EMBL" id="FTNI01000024">
    <property type="protein sequence ID" value="SIS04164.1"/>
    <property type="molecule type" value="Genomic_DNA"/>
</dbReference>
<dbReference type="Pfam" id="PF00550">
    <property type="entry name" value="PP-binding"/>
    <property type="match status" value="1"/>
</dbReference>
<dbReference type="InterPro" id="IPR020806">
    <property type="entry name" value="PKS_PP-bd"/>
</dbReference>
<organism evidence="4 5">
    <name type="scientific">Microbispora rosea</name>
    <dbReference type="NCBI Taxonomy" id="58117"/>
    <lineage>
        <taxon>Bacteria</taxon>
        <taxon>Bacillati</taxon>
        <taxon>Actinomycetota</taxon>
        <taxon>Actinomycetes</taxon>
        <taxon>Streptosporangiales</taxon>
        <taxon>Streptosporangiaceae</taxon>
        <taxon>Microbispora</taxon>
    </lineage>
</organism>
<dbReference type="Proteomes" id="UP000186096">
    <property type="component" value="Unassembled WGS sequence"/>
</dbReference>
<keyword evidence="2" id="KW-0597">Phosphoprotein</keyword>
<dbReference type="SUPFAM" id="SSF47336">
    <property type="entry name" value="ACP-like"/>
    <property type="match status" value="1"/>
</dbReference>
<name>A0A1N7FV36_9ACTN</name>
<dbReference type="RefSeq" id="WP_239105304.1">
    <property type="nucleotide sequence ID" value="NZ_FTNI01000024.1"/>
</dbReference>
<evidence type="ECO:0000256" key="2">
    <source>
        <dbReference type="ARBA" id="ARBA00022553"/>
    </source>
</evidence>
<dbReference type="InterPro" id="IPR009081">
    <property type="entry name" value="PP-bd_ACP"/>
</dbReference>
<feature type="domain" description="Carrier" evidence="3">
    <location>
        <begin position="8"/>
        <end position="85"/>
    </location>
</feature>
<dbReference type="SMART" id="SM01294">
    <property type="entry name" value="PKS_PP_betabranch"/>
    <property type="match status" value="1"/>
</dbReference>
<gene>
    <name evidence="4" type="ORF">SAMN05421833_12433</name>
</gene>
<evidence type="ECO:0000313" key="5">
    <source>
        <dbReference type="Proteomes" id="UP000186096"/>
    </source>
</evidence>
<dbReference type="GO" id="GO:0031177">
    <property type="term" value="F:phosphopantetheine binding"/>
    <property type="evidence" value="ECO:0007669"/>
    <property type="project" value="InterPro"/>
</dbReference>
<evidence type="ECO:0000259" key="3">
    <source>
        <dbReference type="PROSITE" id="PS50075"/>
    </source>
</evidence>